<evidence type="ECO:0000313" key="2">
    <source>
        <dbReference type="Proteomes" id="UP000774617"/>
    </source>
</evidence>
<dbReference type="EMBL" id="JAGTJR010000039">
    <property type="protein sequence ID" value="KAH7033936.1"/>
    <property type="molecule type" value="Genomic_DNA"/>
</dbReference>
<proteinExistence type="predicted"/>
<reference evidence="1 2" key="1">
    <citation type="journal article" date="2021" name="Nat. Commun.">
        <title>Genetic determinants of endophytism in the Arabidopsis root mycobiome.</title>
        <authorList>
            <person name="Mesny F."/>
            <person name="Miyauchi S."/>
            <person name="Thiergart T."/>
            <person name="Pickel B."/>
            <person name="Atanasova L."/>
            <person name="Karlsson M."/>
            <person name="Huettel B."/>
            <person name="Barry K.W."/>
            <person name="Haridas S."/>
            <person name="Chen C."/>
            <person name="Bauer D."/>
            <person name="Andreopoulos W."/>
            <person name="Pangilinan J."/>
            <person name="LaButti K."/>
            <person name="Riley R."/>
            <person name="Lipzen A."/>
            <person name="Clum A."/>
            <person name="Drula E."/>
            <person name="Henrissat B."/>
            <person name="Kohler A."/>
            <person name="Grigoriev I.V."/>
            <person name="Martin F.M."/>
            <person name="Hacquard S."/>
        </authorList>
    </citation>
    <scope>NUCLEOTIDE SEQUENCE [LARGE SCALE GENOMIC DNA]</scope>
    <source>
        <strain evidence="1 2">MPI-SDFR-AT-0080</strain>
    </source>
</reference>
<dbReference type="Proteomes" id="UP000774617">
    <property type="component" value="Unassembled WGS sequence"/>
</dbReference>
<evidence type="ECO:0000313" key="1">
    <source>
        <dbReference type="EMBL" id="KAH7033936.1"/>
    </source>
</evidence>
<name>A0ABQ8G0A3_9PEZI</name>
<sequence>MDTLLSQYTLLERIRNLLEPQDYINLLRSQHKYYRHKADRTDIKYCLNPVNFLFKSLDPITSWKRLYGCSFVLCGKALARLQEYLVGDTQGYNEAYDIVLVIAFEDLPSYQRALSDTLNGIVGDIHDEIRRSVREQVVSLLPDAQNSHISIVWLHLDLQVSDPDSLSFFKENESPEHTQQNRSAVCHSRCQYSLLARHRWCS</sequence>
<accession>A0ABQ8G0A3</accession>
<gene>
    <name evidence="1" type="ORF">B0J12DRAFT_703751</name>
</gene>
<keyword evidence="2" id="KW-1185">Reference proteome</keyword>
<organism evidence="1 2">
    <name type="scientific">Macrophomina phaseolina</name>
    <dbReference type="NCBI Taxonomy" id="35725"/>
    <lineage>
        <taxon>Eukaryota</taxon>
        <taxon>Fungi</taxon>
        <taxon>Dikarya</taxon>
        <taxon>Ascomycota</taxon>
        <taxon>Pezizomycotina</taxon>
        <taxon>Dothideomycetes</taxon>
        <taxon>Dothideomycetes incertae sedis</taxon>
        <taxon>Botryosphaeriales</taxon>
        <taxon>Botryosphaeriaceae</taxon>
        <taxon>Macrophomina</taxon>
    </lineage>
</organism>
<protein>
    <submittedName>
        <fullName evidence="1">Uncharacterized protein</fullName>
    </submittedName>
</protein>
<comment type="caution">
    <text evidence="1">The sequence shown here is derived from an EMBL/GenBank/DDBJ whole genome shotgun (WGS) entry which is preliminary data.</text>
</comment>